<name>A0A2P4YR27_9STRA</name>
<keyword evidence="2" id="KW-1185">Reference proteome</keyword>
<reference evidence="1 2" key="1">
    <citation type="journal article" date="2017" name="Genome Biol. Evol.">
        <title>Phytophthora megakarya and P. palmivora, closely related causal agents of cacao black pod rot, underwent increases in genome sizes and gene numbers by different mechanisms.</title>
        <authorList>
            <person name="Ali S.S."/>
            <person name="Shao J."/>
            <person name="Lary D.J."/>
            <person name="Kronmiller B."/>
            <person name="Shen D."/>
            <person name="Strem M.D."/>
            <person name="Amoako-Attah I."/>
            <person name="Akrofi A.Y."/>
            <person name="Begoude B.A."/>
            <person name="Ten Hoopen G.M."/>
            <person name="Coulibaly K."/>
            <person name="Kebe B.I."/>
            <person name="Melnick R.L."/>
            <person name="Guiltinan M.J."/>
            <person name="Tyler B.M."/>
            <person name="Meinhardt L.W."/>
            <person name="Bailey B.A."/>
        </authorList>
    </citation>
    <scope>NUCLEOTIDE SEQUENCE [LARGE SCALE GENOMIC DNA]</scope>
    <source>
        <strain evidence="2">sbr112.9</strain>
    </source>
</reference>
<comment type="caution">
    <text evidence="1">The sequence shown here is derived from an EMBL/GenBank/DDBJ whole genome shotgun (WGS) entry which is preliminary data.</text>
</comment>
<evidence type="ECO:0000313" key="2">
    <source>
        <dbReference type="Proteomes" id="UP000237271"/>
    </source>
</evidence>
<feature type="non-terminal residue" evidence="1">
    <location>
        <position position="132"/>
    </location>
</feature>
<organism evidence="1 2">
    <name type="scientific">Phytophthora palmivora</name>
    <dbReference type="NCBI Taxonomy" id="4796"/>
    <lineage>
        <taxon>Eukaryota</taxon>
        <taxon>Sar</taxon>
        <taxon>Stramenopiles</taxon>
        <taxon>Oomycota</taxon>
        <taxon>Peronosporomycetes</taxon>
        <taxon>Peronosporales</taxon>
        <taxon>Peronosporaceae</taxon>
        <taxon>Phytophthora</taxon>
    </lineage>
</organism>
<dbReference type="SUPFAM" id="SSF56672">
    <property type="entry name" value="DNA/RNA polymerases"/>
    <property type="match status" value="1"/>
</dbReference>
<dbReference type="InterPro" id="IPR043502">
    <property type="entry name" value="DNA/RNA_pol_sf"/>
</dbReference>
<proteinExistence type="predicted"/>
<protein>
    <submittedName>
        <fullName evidence="1">Uncharacterized protein</fullName>
    </submittedName>
</protein>
<accession>A0A2P4YR27</accession>
<dbReference type="EMBL" id="NCKW01000576">
    <property type="protein sequence ID" value="POM80275.1"/>
    <property type="molecule type" value="Genomic_DNA"/>
</dbReference>
<sequence length="132" mass="14580">MMTQRARRISAFVCALGNFEWLRMPFGLKNAPRTPFRNYIYLVGVHADAVTPNEVAQAWNLIHTILTIGQLDVELLLLTSLEHTTQSAEVLGEIFILSDLCFGNETFDGCLSTLDDCSNVSQSVGSASASRR</sequence>
<dbReference type="Proteomes" id="UP000237271">
    <property type="component" value="Unassembled WGS sequence"/>
</dbReference>
<dbReference type="AlphaFoldDB" id="A0A2P4YR27"/>
<evidence type="ECO:0000313" key="1">
    <source>
        <dbReference type="EMBL" id="POM80275.1"/>
    </source>
</evidence>
<gene>
    <name evidence="1" type="ORF">PHPALM_1909</name>
</gene>